<sequence length="285" mass="32149">MNIFISWSGSRSKAVAEVISDWIKCVLQASQPWISTRDIDSGAVWFSEINEKLKDTTMGIVCLTQDNKNKPWILFETGALAKGLTTNRVFTFLIDLEPADLRDPLAQFNHTTLEKTSVWKLVKTINSCFPQNALEERILEQVFTTYWEQLYSKINSAIESNPATEEVQPRSEHDLLSEILNNTRGLSRRVSELESLLESKSSLGGHTSLDHLSTKKRIIESMQNGASIQEIVSNLKDMGFPEKTSKEIIKKVMNESLIGYSYADGILGLSDYDRKLKNNAELGKL</sequence>
<dbReference type="EMBL" id="JBHRTF010000006">
    <property type="protein sequence ID" value="MFC3116977.1"/>
    <property type="molecule type" value="Genomic_DNA"/>
</dbReference>
<dbReference type="Pfam" id="PF13676">
    <property type="entry name" value="TIR_2"/>
    <property type="match status" value="1"/>
</dbReference>
<name>A0ABV7FL68_9GAMM</name>
<dbReference type="Gene3D" id="3.40.50.10140">
    <property type="entry name" value="Toll/interleukin-1 receptor homology (TIR) domain"/>
    <property type="match status" value="1"/>
</dbReference>
<evidence type="ECO:0000313" key="2">
    <source>
        <dbReference type="EMBL" id="MFC3116977.1"/>
    </source>
</evidence>
<dbReference type="InterPro" id="IPR035897">
    <property type="entry name" value="Toll_tir_struct_dom_sf"/>
</dbReference>
<proteinExistence type="predicted"/>
<protein>
    <submittedName>
        <fullName evidence="2">TIR domain-containing protein</fullName>
    </submittedName>
</protein>
<dbReference type="SUPFAM" id="SSF52200">
    <property type="entry name" value="Toll/Interleukin receptor TIR domain"/>
    <property type="match status" value="1"/>
</dbReference>
<organism evidence="2 3">
    <name type="scientific">Cellvibrio fontiphilus</name>
    <dbReference type="NCBI Taxonomy" id="1815559"/>
    <lineage>
        <taxon>Bacteria</taxon>
        <taxon>Pseudomonadati</taxon>
        <taxon>Pseudomonadota</taxon>
        <taxon>Gammaproteobacteria</taxon>
        <taxon>Cellvibrionales</taxon>
        <taxon>Cellvibrionaceae</taxon>
        <taxon>Cellvibrio</taxon>
    </lineage>
</organism>
<evidence type="ECO:0000259" key="1">
    <source>
        <dbReference type="Pfam" id="PF13676"/>
    </source>
</evidence>
<gene>
    <name evidence="2" type="ORF">ACFODX_15520</name>
</gene>
<reference evidence="3" key="1">
    <citation type="journal article" date="2019" name="Int. J. Syst. Evol. Microbiol.">
        <title>The Global Catalogue of Microorganisms (GCM) 10K type strain sequencing project: providing services to taxonomists for standard genome sequencing and annotation.</title>
        <authorList>
            <consortium name="The Broad Institute Genomics Platform"/>
            <consortium name="The Broad Institute Genome Sequencing Center for Infectious Disease"/>
            <person name="Wu L."/>
            <person name="Ma J."/>
        </authorList>
    </citation>
    <scope>NUCLEOTIDE SEQUENCE [LARGE SCALE GENOMIC DNA]</scope>
    <source>
        <strain evidence="3">KCTC 52237</strain>
    </source>
</reference>
<comment type="caution">
    <text evidence="2">The sequence shown here is derived from an EMBL/GenBank/DDBJ whole genome shotgun (WGS) entry which is preliminary data.</text>
</comment>
<dbReference type="InterPro" id="IPR000157">
    <property type="entry name" value="TIR_dom"/>
</dbReference>
<keyword evidence="3" id="KW-1185">Reference proteome</keyword>
<feature type="domain" description="TIR" evidence="1">
    <location>
        <begin position="3"/>
        <end position="113"/>
    </location>
</feature>
<dbReference type="RefSeq" id="WP_378120799.1">
    <property type="nucleotide sequence ID" value="NZ_JBHRTF010000006.1"/>
</dbReference>
<evidence type="ECO:0000313" key="3">
    <source>
        <dbReference type="Proteomes" id="UP001595555"/>
    </source>
</evidence>
<accession>A0ABV7FL68</accession>
<dbReference type="Proteomes" id="UP001595555">
    <property type="component" value="Unassembled WGS sequence"/>
</dbReference>